<accession>A0A371GMG7</accession>
<feature type="compositionally biased region" description="Low complexity" evidence="4">
    <location>
        <begin position="122"/>
        <end position="134"/>
    </location>
</feature>
<dbReference type="AlphaFoldDB" id="A0A371GMG7"/>
<dbReference type="Proteomes" id="UP000257109">
    <property type="component" value="Unassembled WGS sequence"/>
</dbReference>
<name>A0A371GMG7_MUCPR</name>
<dbReference type="OrthoDB" id="786795at2759"/>
<evidence type="ECO:0000256" key="1">
    <source>
        <dbReference type="ARBA" id="ARBA00000900"/>
    </source>
</evidence>
<evidence type="ECO:0000256" key="3">
    <source>
        <dbReference type="ARBA" id="ARBA00022786"/>
    </source>
</evidence>
<protein>
    <recommendedName>
        <fullName evidence="2">RING-type E3 ubiquitin transferase</fullName>
        <ecNumber evidence="2">2.3.2.27</ecNumber>
    </recommendedName>
</protein>
<reference evidence="5" key="1">
    <citation type="submission" date="2018-05" db="EMBL/GenBank/DDBJ databases">
        <title>Draft genome of Mucuna pruriens seed.</title>
        <authorList>
            <person name="Nnadi N.E."/>
            <person name="Vos R."/>
            <person name="Hasami M.H."/>
            <person name="Devisetty U.K."/>
            <person name="Aguiy J.C."/>
        </authorList>
    </citation>
    <scope>NUCLEOTIDE SEQUENCE [LARGE SCALE GENOMIC DNA]</scope>
    <source>
        <strain evidence="5">JCA_2017</strain>
    </source>
</reference>
<comment type="caution">
    <text evidence="5">The sequence shown here is derived from an EMBL/GenBank/DDBJ whole genome shotgun (WGS) entry which is preliminary data.</text>
</comment>
<dbReference type="STRING" id="157652.A0A371GMG7"/>
<gene>
    <name evidence="5" type="primary">PUB35</name>
    <name evidence="5" type="ORF">CR513_26235</name>
</gene>
<evidence type="ECO:0000256" key="2">
    <source>
        <dbReference type="ARBA" id="ARBA00012483"/>
    </source>
</evidence>
<proteinExistence type="predicted"/>
<dbReference type="PANTHER" id="PTHR45647:SF36">
    <property type="entry name" value="ADENINE NUCLEOTIDE ALPHA HYDROLASE-LIKE DOMAIN KINASE"/>
    <property type="match status" value="1"/>
</dbReference>
<keyword evidence="3" id="KW-0833">Ubl conjugation pathway</keyword>
<comment type="catalytic activity">
    <reaction evidence="1">
        <text>S-ubiquitinyl-[E2 ubiquitin-conjugating enzyme]-L-cysteine + [acceptor protein]-L-lysine = [E2 ubiquitin-conjugating enzyme]-L-cysteine + N(6)-ubiquitinyl-[acceptor protein]-L-lysine.</text>
        <dbReference type="EC" id="2.3.2.27"/>
    </reaction>
</comment>
<feature type="region of interest" description="Disordered" evidence="4">
    <location>
        <begin position="109"/>
        <end position="162"/>
    </location>
</feature>
<evidence type="ECO:0000256" key="4">
    <source>
        <dbReference type="SAM" id="MobiDB-lite"/>
    </source>
</evidence>
<evidence type="ECO:0000313" key="5">
    <source>
        <dbReference type="EMBL" id="RDX91748.1"/>
    </source>
</evidence>
<dbReference type="EMBL" id="QJKJ01005044">
    <property type="protein sequence ID" value="RDX91748.1"/>
    <property type="molecule type" value="Genomic_DNA"/>
</dbReference>
<feature type="non-terminal residue" evidence="5">
    <location>
        <position position="1"/>
    </location>
</feature>
<sequence length="265" mass="28444">MSAADASEAVGDSETKELFDSFRVFCNRKSIQCKEVLLDDMDIPKALIDSISANSIELLVLGAPSRGGLVRRFRTTDVPSGVSKGAPAFCTVYIISKGKISSVRSATAPLAPKATTPPPPRNQVQMQPPQQATPVPTPEKILDPQPTRNHPPRPFGSATRLSITDEDDMISPFTRLGKTYESSKLPDSDISFVSSGRSSIDKMFPTLYDDLDSAASGIVPGRFSIGSDYEARSFASSLSGSNNDDYSSSSQPRLSDCTVINITCL</sequence>
<keyword evidence="6" id="KW-1185">Reference proteome</keyword>
<dbReference type="InterPro" id="IPR051348">
    <property type="entry name" value="U-box_ubiquitin_ligases"/>
</dbReference>
<evidence type="ECO:0000313" key="6">
    <source>
        <dbReference type="Proteomes" id="UP000257109"/>
    </source>
</evidence>
<organism evidence="5 6">
    <name type="scientific">Mucuna pruriens</name>
    <name type="common">Velvet bean</name>
    <name type="synonym">Dolichos pruriens</name>
    <dbReference type="NCBI Taxonomy" id="157652"/>
    <lineage>
        <taxon>Eukaryota</taxon>
        <taxon>Viridiplantae</taxon>
        <taxon>Streptophyta</taxon>
        <taxon>Embryophyta</taxon>
        <taxon>Tracheophyta</taxon>
        <taxon>Spermatophyta</taxon>
        <taxon>Magnoliopsida</taxon>
        <taxon>eudicotyledons</taxon>
        <taxon>Gunneridae</taxon>
        <taxon>Pentapetalae</taxon>
        <taxon>rosids</taxon>
        <taxon>fabids</taxon>
        <taxon>Fabales</taxon>
        <taxon>Fabaceae</taxon>
        <taxon>Papilionoideae</taxon>
        <taxon>50 kb inversion clade</taxon>
        <taxon>NPAAA clade</taxon>
        <taxon>indigoferoid/millettioid clade</taxon>
        <taxon>Phaseoleae</taxon>
        <taxon>Mucuna</taxon>
    </lineage>
</organism>
<dbReference type="GO" id="GO:0061630">
    <property type="term" value="F:ubiquitin protein ligase activity"/>
    <property type="evidence" value="ECO:0007669"/>
    <property type="project" value="UniProtKB-EC"/>
</dbReference>
<dbReference type="EC" id="2.3.2.27" evidence="2"/>
<dbReference type="PANTHER" id="PTHR45647">
    <property type="entry name" value="OS02G0152300 PROTEIN"/>
    <property type="match status" value="1"/>
</dbReference>